<dbReference type="EMBL" id="JARBDR010000918">
    <property type="protein sequence ID" value="KAJ8302353.1"/>
    <property type="molecule type" value="Genomic_DNA"/>
</dbReference>
<accession>A0ABQ9EGG6</accession>
<protein>
    <submittedName>
        <fullName evidence="1">Uncharacterized protein</fullName>
    </submittedName>
</protein>
<evidence type="ECO:0000313" key="2">
    <source>
        <dbReference type="Proteomes" id="UP001217089"/>
    </source>
</evidence>
<name>A0ABQ9EGG6_TEGGR</name>
<evidence type="ECO:0000313" key="1">
    <source>
        <dbReference type="EMBL" id="KAJ8302353.1"/>
    </source>
</evidence>
<gene>
    <name evidence="1" type="ORF">KUTeg_021340</name>
</gene>
<keyword evidence="2" id="KW-1185">Reference proteome</keyword>
<organism evidence="1 2">
    <name type="scientific">Tegillarca granosa</name>
    <name type="common">Malaysian cockle</name>
    <name type="synonym">Anadara granosa</name>
    <dbReference type="NCBI Taxonomy" id="220873"/>
    <lineage>
        <taxon>Eukaryota</taxon>
        <taxon>Metazoa</taxon>
        <taxon>Spiralia</taxon>
        <taxon>Lophotrochozoa</taxon>
        <taxon>Mollusca</taxon>
        <taxon>Bivalvia</taxon>
        <taxon>Autobranchia</taxon>
        <taxon>Pteriomorphia</taxon>
        <taxon>Arcoida</taxon>
        <taxon>Arcoidea</taxon>
        <taxon>Arcidae</taxon>
        <taxon>Tegillarca</taxon>
    </lineage>
</organism>
<sequence length="127" mass="14313">MEMVKTCCVYKCNNQYNAAAEVKGTKENKGHGLKLLTGGIGYQMTIVEFVLNISLMGGTVRNQQITITLQQYLHTNLQHQVHLRLKENPDIVAETYQSRNGKSLFKNVIKIGTARKSNTRSSKRTVK</sequence>
<comment type="caution">
    <text evidence="1">The sequence shown here is derived from an EMBL/GenBank/DDBJ whole genome shotgun (WGS) entry which is preliminary data.</text>
</comment>
<reference evidence="1 2" key="1">
    <citation type="submission" date="2022-12" db="EMBL/GenBank/DDBJ databases">
        <title>Chromosome-level genome of Tegillarca granosa.</title>
        <authorList>
            <person name="Kim J."/>
        </authorList>
    </citation>
    <scope>NUCLEOTIDE SEQUENCE [LARGE SCALE GENOMIC DNA]</scope>
    <source>
        <strain evidence="1">Teg-2019</strain>
        <tissue evidence="1">Adductor muscle</tissue>
    </source>
</reference>
<dbReference type="Proteomes" id="UP001217089">
    <property type="component" value="Unassembled WGS sequence"/>
</dbReference>
<proteinExistence type="predicted"/>